<keyword evidence="9" id="KW-1185">Reference proteome</keyword>
<dbReference type="Proteomes" id="UP001295469">
    <property type="component" value="Chromosome C08"/>
</dbReference>
<evidence type="ECO:0000256" key="6">
    <source>
        <dbReference type="ARBA" id="ARBA00023136"/>
    </source>
</evidence>
<dbReference type="GO" id="GO:0016705">
    <property type="term" value="F:oxidoreductase activity, acting on paired donors, with incorporation or reduction of molecular oxygen"/>
    <property type="evidence" value="ECO:0007669"/>
    <property type="project" value="InterPro"/>
</dbReference>
<gene>
    <name evidence="8" type="primary">BnaC08g40590D</name>
    <name evidence="7" type="ORF">DARMORV10_C08P46800.1</name>
    <name evidence="8" type="ORF">GSBRNA2T00090467001</name>
</gene>
<keyword evidence="6" id="KW-0472">Membrane</keyword>
<dbReference type="Gene3D" id="1.10.630.10">
    <property type="entry name" value="Cytochrome P450"/>
    <property type="match status" value="1"/>
</dbReference>
<dbReference type="Gramene" id="CDY16064">
    <property type="protein sequence ID" value="CDY16064"/>
    <property type="gene ID" value="GSBRNA2T00090467001"/>
</dbReference>
<dbReference type="GO" id="GO:0016491">
    <property type="term" value="F:oxidoreductase activity"/>
    <property type="evidence" value="ECO:0000318"/>
    <property type="project" value="GO_Central"/>
</dbReference>
<dbReference type="PANTHER" id="PTHR47956">
    <property type="entry name" value="CYTOCHROME P450 71B11-RELATED"/>
    <property type="match status" value="1"/>
</dbReference>
<dbReference type="EMBL" id="HG994372">
    <property type="protein sequence ID" value="CAF2115602.1"/>
    <property type="molecule type" value="Genomic_DNA"/>
</dbReference>
<reference evidence="7" key="3">
    <citation type="submission" date="2021-01" db="EMBL/GenBank/DDBJ databases">
        <authorList>
            <consortium name="Genoscope - CEA"/>
            <person name="William W."/>
        </authorList>
    </citation>
    <scope>NUCLEOTIDE SEQUENCE</scope>
</reference>
<evidence type="ECO:0000313" key="7">
    <source>
        <dbReference type="EMBL" id="CAF2115602.1"/>
    </source>
</evidence>
<evidence type="ECO:0000256" key="4">
    <source>
        <dbReference type="ARBA" id="ARBA00022989"/>
    </source>
</evidence>
<reference evidence="8 9" key="1">
    <citation type="journal article" date="2014" name="Science">
        <title>Plant genetics. Early allopolyploid evolution in the post-Neolithic Brassica napus oilseed genome.</title>
        <authorList>
            <person name="Chalhoub B."/>
            <person name="Denoeud F."/>
            <person name="Liu S."/>
            <person name="Parkin I.A."/>
            <person name="Tang H."/>
            <person name="Wang X."/>
            <person name="Chiquet J."/>
            <person name="Belcram H."/>
            <person name="Tong C."/>
            <person name="Samans B."/>
            <person name="Correa M."/>
            <person name="Da Silva C."/>
            <person name="Just J."/>
            <person name="Falentin C."/>
            <person name="Koh C.S."/>
            <person name="Le Clainche I."/>
            <person name="Bernard M."/>
            <person name="Bento P."/>
            <person name="Noel B."/>
            <person name="Labadie K."/>
            <person name="Alberti A."/>
            <person name="Charles M."/>
            <person name="Arnaud D."/>
            <person name="Guo H."/>
            <person name="Daviaud C."/>
            <person name="Alamery S."/>
            <person name="Jabbari K."/>
            <person name="Zhao M."/>
            <person name="Edger P.P."/>
            <person name="Chelaifa H."/>
            <person name="Tack D."/>
            <person name="Lassalle G."/>
            <person name="Mestiri I."/>
            <person name="Schnel N."/>
            <person name="Le Paslier M.C."/>
            <person name="Fan G."/>
            <person name="Renault V."/>
            <person name="Bayer P.E."/>
            <person name="Golicz A.A."/>
            <person name="Manoli S."/>
            <person name="Lee T.H."/>
            <person name="Thi V.H."/>
            <person name="Chalabi S."/>
            <person name="Hu Q."/>
            <person name="Fan C."/>
            <person name="Tollenaere R."/>
            <person name="Lu Y."/>
            <person name="Battail C."/>
            <person name="Shen J."/>
            <person name="Sidebottom C.H."/>
            <person name="Wang X."/>
            <person name="Canaguier A."/>
            <person name="Chauveau A."/>
            <person name="Berard A."/>
            <person name="Deniot G."/>
            <person name="Guan M."/>
            <person name="Liu Z."/>
            <person name="Sun F."/>
            <person name="Lim Y.P."/>
            <person name="Lyons E."/>
            <person name="Town C.D."/>
            <person name="Bancroft I."/>
            <person name="Wang X."/>
            <person name="Meng J."/>
            <person name="Ma J."/>
            <person name="Pires J.C."/>
            <person name="King G.J."/>
            <person name="Brunel D."/>
            <person name="Delourme R."/>
            <person name="Renard M."/>
            <person name="Aury J.M."/>
            <person name="Adams K.L."/>
            <person name="Batley J."/>
            <person name="Snowdon R.J."/>
            <person name="Tost J."/>
            <person name="Edwards D."/>
            <person name="Zhou Y."/>
            <person name="Hua W."/>
            <person name="Sharpe A.G."/>
            <person name="Paterson A.H."/>
            <person name="Guan C."/>
            <person name="Wincker P."/>
        </authorList>
    </citation>
    <scope>NUCLEOTIDE SEQUENCE [LARGE SCALE GENOMIC DNA]</scope>
    <source>
        <strain evidence="9">cv. Darmor-bzh</strain>
    </source>
</reference>
<reference evidence="8" key="2">
    <citation type="submission" date="2014-06" db="EMBL/GenBank/DDBJ databases">
        <authorList>
            <person name="Genoscope - CEA"/>
        </authorList>
    </citation>
    <scope>NUCLEOTIDE SEQUENCE</scope>
</reference>
<evidence type="ECO:0000313" key="8">
    <source>
        <dbReference type="EMBL" id="CDY16064.1"/>
    </source>
</evidence>
<dbReference type="InterPro" id="IPR001128">
    <property type="entry name" value="Cyt_P450"/>
</dbReference>
<dbReference type="GO" id="GO:0005506">
    <property type="term" value="F:iron ion binding"/>
    <property type="evidence" value="ECO:0007669"/>
    <property type="project" value="InterPro"/>
</dbReference>
<keyword evidence="3" id="KW-0812">Transmembrane</keyword>
<dbReference type="SUPFAM" id="SSF48264">
    <property type="entry name" value="Cytochrome P450"/>
    <property type="match status" value="1"/>
</dbReference>
<organism evidence="8 9">
    <name type="scientific">Brassica napus</name>
    <name type="common">Rape</name>
    <dbReference type="NCBI Taxonomy" id="3708"/>
    <lineage>
        <taxon>Eukaryota</taxon>
        <taxon>Viridiplantae</taxon>
        <taxon>Streptophyta</taxon>
        <taxon>Embryophyta</taxon>
        <taxon>Tracheophyta</taxon>
        <taxon>Spermatophyta</taxon>
        <taxon>Magnoliopsida</taxon>
        <taxon>eudicotyledons</taxon>
        <taxon>Gunneridae</taxon>
        <taxon>Pentapetalae</taxon>
        <taxon>rosids</taxon>
        <taxon>malvids</taxon>
        <taxon>Brassicales</taxon>
        <taxon>Brassicaceae</taxon>
        <taxon>Brassiceae</taxon>
        <taxon>Brassica</taxon>
    </lineage>
</organism>
<evidence type="ECO:0000256" key="2">
    <source>
        <dbReference type="ARBA" id="ARBA00010617"/>
    </source>
</evidence>
<dbReference type="InterPro" id="IPR050193">
    <property type="entry name" value="Cytochrome_P450_71"/>
</dbReference>
<name>A0A078FT41_BRANA</name>
<dbReference type="InterPro" id="IPR036396">
    <property type="entry name" value="Cyt_P450_sf"/>
</dbReference>
<comment type="similarity">
    <text evidence="2">Belongs to the cytochrome P450 family.</text>
</comment>
<dbReference type="PaxDb" id="3708-A0A078FT41"/>
<dbReference type="AlphaFoldDB" id="A0A078FT41"/>
<evidence type="ECO:0000256" key="3">
    <source>
        <dbReference type="ARBA" id="ARBA00022692"/>
    </source>
</evidence>
<evidence type="ECO:0000256" key="1">
    <source>
        <dbReference type="ARBA" id="ARBA00004167"/>
    </source>
</evidence>
<keyword evidence="4" id="KW-1133">Transmembrane helix</keyword>
<dbReference type="PANTHER" id="PTHR47956:SF125">
    <property type="entry name" value="GENOME ASSEMBLY, CHROMOSOME: A09"/>
    <property type="match status" value="1"/>
</dbReference>
<dbReference type="Pfam" id="PF00067">
    <property type="entry name" value="p450"/>
    <property type="match status" value="1"/>
</dbReference>
<accession>A0A078FT41</accession>
<dbReference type="GO" id="GO:0016020">
    <property type="term" value="C:membrane"/>
    <property type="evidence" value="ECO:0007669"/>
    <property type="project" value="UniProtKB-SubCell"/>
</dbReference>
<proteinExistence type="inferred from homology"/>
<comment type="subcellular location">
    <subcellularLocation>
        <location evidence="1">Membrane</location>
        <topology evidence="1">Single-pass membrane protein</topology>
    </subcellularLocation>
</comment>
<dbReference type="STRING" id="3708.A0A078FT41"/>
<evidence type="ECO:0000313" key="9">
    <source>
        <dbReference type="Proteomes" id="UP000028999"/>
    </source>
</evidence>
<sequence>MFHLFFRDLPQKYGPVMLITFGIDIVVISSKEAAGEYLERCDPPETVASSGEEWETSKYIALIKLFNTKNQSFRFIKEEDNDLLRFDMFTEYCSFPEMLPYGFGRLIDRMFGPSKRTKKAFAELSTFFQSILDERLESGGLVLENQDIINLMIDMVKEQEEDIDSIITDMFLAQVNASVTTLVWAMTELIRNPRVMKQVQDEIRTKLGTRRRGLQKMI</sequence>
<protein>
    <submittedName>
        <fullName evidence="7">(rape) hypothetical protein</fullName>
    </submittedName>
    <submittedName>
        <fullName evidence="8">BnaC08g40590D protein</fullName>
    </submittedName>
</protein>
<keyword evidence="5" id="KW-0560">Oxidoreductase</keyword>
<dbReference type="GO" id="GO:0020037">
    <property type="term" value="F:heme binding"/>
    <property type="evidence" value="ECO:0007669"/>
    <property type="project" value="InterPro"/>
</dbReference>
<dbReference type="Proteomes" id="UP000028999">
    <property type="component" value="Unassembled WGS sequence"/>
</dbReference>
<evidence type="ECO:0000256" key="5">
    <source>
        <dbReference type="ARBA" id="ARBA00023002"/>
    </source>
</evidence>
<dbReference type="EMBL" id="LK032060">
    <property type="protein sequence ID" value="CDY16064.1"/>
    <property type="molecule type" value="Genomic_DNA"/>
</dbReference>
<dbReference type="GO" id="GO:0004497">
    <property type="term" value="F:monooxygenase activity"/>
    <property type="evidence" value="ECO:0007669"/>
    <property type="project" value="InterPro"/>
</dbReference>